<proteinExistence type="predicted"/>
<dbReference type="EMBL" id="SPHZ02000011">
    <property type="protein sequence ID" value="KAF0890533.1"/>
    <property type="molecule type" value="Genomic_DNA"/>
</dbReference>
<evidence type="ECO:0000313" key="1">
    <source>
        <dbReference type="EMBL" id="KAF0890533.1"/>
    </source>
</evidence>
<name>A0A6G1BSX4_9ORYZ</name>
<accession>A0A6G1BSX4</accession>
<reference evidence="1 2" key="1">
    <citation type="submission" date="2019-11" db="EMBL/GenBank/DDBJ databases">
        <title>Whole genome sequence of Oryza granulata.</title>
        <authorList>
            <person name="Li W."/>
        </authorList>
    </citation>
    <scope>NUCLEOTIDE SEQUENCE [LARGE SCALE GENOMIC DNA]</scope>
    <source>
        <strain evidence="2">cv. Menghai</strain>
        <tissue evidence="1">Leaf</tissue>
    </source>
</reference>
<evidence type="ECO:0000313" key="2">
    <source>
        <dbReference type="Proteomes" id="UP000479710"/>
    </source>
</evidence>
<organism evidence="1 2">
    <name type="scientific">Oryza meyeriana var. granulata</name>
    <dbReference type="NCBI Taxonomy" id="110450"/>
    <lineage>
        <taxon>Eukaryota</taxon>
        <taxon>Viridiplantae</taxon>
        <taxon>Streptophyta</taxon>
        <taxon>Embryophyta</taxon>
        <taxon>Tracheophyta</taxon>
        <taxon>Spermatophyta</taxon>
        <taxon>Magnoliopsida</taxon>
        <taxon>Liliopsida</taxon>
        <taxon>Poales</taxon>
        <taxon>Poaceae</taxon>
        <taxon>BOP clade</taxon>
        <taxon>Oryzoideae</taxon>
        <taxon>Oryzeae</taxon>
        <taxon>Oryzinae</taxon>
        <taxon>Oryza</taxon>
        <taxon>Oryza meyeriana</taxon>
    </lineage>
</organism>
<protein>
    <submittedName>
        <fullName evidence="1">Uncharacterized protein</fullName>
    </submittedName>
</protein>
<sequence length="56" mass="6277">KEQAIKPYRAFGIWHDGTIKQKGKQLTSLTNKAGEALLTLLGSPTRLVCFEDSLRF</sequence>
<gene>
    <name evidence="1" type="ORF">E2562_003748</name>
</gene>
<dbReference type="AlphaFoldDB" id="A0A6G1BSX4"/>
<comment type="caution">
    <text evidence="1">The sequence shown here is derived from an EMBL/GenBank/DDBJ whole genome shotgun (WGS) entry which is preliminary data.</text>
</comment>
<keyword evidence="2" id="KW-1185">Reference proteome</keyword>
<dbReference type="Proteomes" id="UP000479710">
    <property type="component" value="Unassembled WGS sequence"/>
</dbReference>
<feature type="non-terminal residue" evidence="1">
    <location>
        <position position="1"/>
    </location>
</feature>